<keyword evidence="3" id="KW-1185">Reference proteome</keyword>
<gene>
    <name evidence="2" type="ORF">RISK_005983</name>
</gene>
<accession>A0A0J1E8J9</accession>
<evidence type="ECO:0000313" key="3">
    <source>
        <dbReference type="Proteomes" id="UP000036367"/>
    </source>
</evidence>
<name>A0A0J1E8J9_RHOIS</name>
<feature type="region of interest" description="Disordered" evidence="1">
    <location>
        <begin position="325"/>
        <end position="356"/>
    </location>
</feature>
<evidence type="ECO:0000313" key="2">
    <source>
        <dbReference type="EMBL" id="KLU01799.1"/>
    </source>
</evidence>
<organism evidence="2 3">
    <name type="scientific">Rhodopirellula islandica</name>
    <dbReference type="NCBI Taxonomy" id="595434"/>
    <lineage>
        <taxon>Bacteria</taxon>
        <taxon>Pseudomonadati</taxon>
        <taxon>Planctomycetota</taxon>
        <taxon>Planctomycetia</taxon>
        <taxon>Pirellulales</taxon>
        <taxon>Pirellulaceae</taxon>
        <taxon>Rhodopirellula</taxon>
    </lineage>
</organism>
<reference evidence="2" key="1">
    <citation type="submission" date="2015-05" db="EMBL/GenBank/DDBJ databases">
        <title>Permanent draft genome of Rhodopirellula islandicus K833.</title>
        <authorList>
            <person name="Kizina J."/>
            <person name="Richter M."/>
            <person name="Glockner F.O."/>
            <person name="Harder J."/>
        </authorList>
    </citation>
    <scope>NUCLEOTIDE SEQUENCE [LARGE SCALE GENOMIC DNA]</scope>
    <source>
        <strain evidence="2">K833</strain>
    </source>
</reference>
<protein>
    <submittedName>
        <fullName evidence="2">Uncharacterized protein</fullName>
    </submittedName>
</protein>
<comment type="caution">
    <text evidence="2">The sequence shown here is derived from an EMBL/GenBank/DDBJ whole genome shotgun (WGS) entry which is preliminary data.</text>
</comment>
<proteinExistence type="predicted"/>
<dbReference type="Proteomes" id="UP000036367">
    <property type="component" value="Unassembled WGS sequence"/>
</dbReference>
<dbReference type="EMBL" id="LECT01000048">
    <property type="protein sequence ID" value="KLU01799.1"/>
    <property type="molecule type" value="Genomic_DNA"/>
</dbReference>
<sequence>MLIWTLIRQHQRLHCVYSKYETNRMSRWNVPADATDALQLQFGALMREGEERGEIRFPDLSGEQQLVLAGDYSGEHSDAKYQVVSLLLCGMSDCMGNWDADRTAIRDQHLADGRRHAFKKLHDASRQRALVPFLSATSDINGILLSVAIDKDIEKTDLGYQFPFETPSTELVHAKLIRIATFGALLVSGLGAVGQDVMWLTDDDAIVANDEQTTHAVNVIDSMLTRMCPFGLGEVCVGIAGKFDDNRLAEDLCAIPDLAGGAISETLGLLDAATIPRESGRSSVVQRESAFKAKIIYTWIATLQGKLSTAVCLVRPHESGGIQMSFANPTVDLGDSDEGSEPEPVSDKWRASSTSW</sequence>
<evidence type="ECO:0000256" key="1">
    <source>
        <dbReference type="SAM" id="MobiDB-lite"/>
    </source>
</evidence>
<dbReference type="AlphaFoldDB" id="A0A0J1E8J9"/>